<evidence type="ECO:0000256" key="2">
    <source>
        <dbReference type="RuleBase" id="RU363072"/>
    </source>
</evidence>
<dbReference type="EMBL" id="JF519823">
    <property type="protein sequence ID" value="AEA09224.1"/>
    <property type="molecule type" value="Genomic_DNA"/>
</dbReference>
<organism evidence="3">
    <name type="scientific">uncultured Acidobacteriota bacterium</name>
    <dbReference type="NCBI Taxonomy" id="171953"/>
    <lineage>
        <taxon>Bacteria</taxon>
        <taxon>Pseudomonadati</taxon>
        <taxon>Acidobacteriota</taxon>
        <taxon>environmental samples</taxon>
    </lineage>
</organism>
<evidence type="ECO:0000313" key="3">
    <source>
        <dbReference type="EMBL" id="AEA09224.1"/>
    </source>
</evidence>
<dbReference type="InterPro" id="IPR007049">
    <property type="entry name" value="Carb-sel_porin_OprB"/>
</dbReference>
<gene>
    <name evidence="3" type="ORF">Lip018_ORF013</name>
</gene>
<dbReference type="InterPro" id="IPR038673">
    <property type="entry name" value="OprB_sf"/>
</dbReference>
<comment type="similarity">
    <text evidence="1 2">Belongs to the OprB family.</text>
</comment>
<dbReference type="GO" id="GO:0015288">
    <property type="term" value="F:porin activity"/>
    <property type="evidence" value="ECO:0007669"/>
    <property type="project" value="InterPro"/>
</dbReference>
<sequence>MSYFCRCAGAVWILFLFPHMAVAWQSGSEQPADHDTPPAPTAPAEPETWNWFYQATSIGDYHPGFYAPYTGAFSLLPYSEHAVSLTTTLFLGYRPFSNTQIYFNPEIAGGRGFSGVNGVANAPNGELPRVASATPKPYLARLYVTQDFGFGTEREKFESGPNQLAGSRPMTRYSITIGRFTLTDFFDNNAFSHDPRSQFMGWAVMYNGAWDYPADTRGYTWGWVHEFHTKLWSVRYASALVPRVANGLRFDRRVFRDRGDVFEGERRWGGENRGGAVRLLGYLNHTDSGSYGEAIALSRQTGQPPAVTATSRVGRLKYGAGISADQQVTNDVGVFGRLGWNDGKTESFAFTAIDRLATIGVSVKGARWKRPDDVAASEITVSGLSAVHAQYLAMGGYDFLIGDGALRYGTENIWETYYNPG</sequence>
<feature type="chain" id="PRO_5007230939" evidence="2">
    <location>
        <begin position="24"/>
        <end position="421"/>
    </location>
</feature>
<evidence type="ECO:0000256" key="1">
    <source>
        <dbReference type="ARBA" id="ARBA00008769"/>
    </source>
</evidence>
<proteinExistence type="inferred from homology"/>
<dbReference type="Gene3D" id="2.40.160.180">
    <property type="entry name" value="Carbohydrate-selective porin OprB"/>
    <property type="match status" value="1"/>
</dbReference>
<protein>
    <submittedName>
        <fullName evidence="3">Carbohydrate-selective porin OprB</fullName>
    </submittedName>
</protein>
<dbReference type="GO" id="GO:0016020">
    <property type="term" value="C:membrane"/>
    <property type="evidence" value="ECO:0007669"/>
    <property type="project" value="InterPro"/>
</dbReference>
<accession>F2YWW4</accession>
<feature type="signal peptide" evidence="2">
    <location>
        <begin position="1"/>
        <end position="23"/>
    </location>
</feature>
<keyword evidence="2" id="KW-0732">Signal</keyword>
<dbReference type="GO" id="GO:0008643">
    <property type="term" value="P:carbohydrate transport"/>
    <property type="evidence" value="ECO:0007669"/>
    <property type="project" value="InterPro"/>
</dbReference>
<reference evidence="3" key="1">
    <citation type="submission" date="2011-03" db="EMBL/GenBank/DDBJ databases">
        <title>Evidence for a New Lipase Family Identified in the Brazilian Atlantic Forest Soil Metagenome.</title>
        <authorList>
            <person name="Faoro H."/>
            <person name="Glogauer A."/>
            <person name="Souza E.M."/>
            <person name="Rigo L.U."/>
            <person name="Cruz L.M."/>
            <person name="Monteiro R.A."/>
            <person name="Pedrosa F.O."/>
        </authorList>
    </citation>
    <scope>NUCLEOTIDE SEQUENCE</scope>
</reference>
<dbReference type="AlphaFoldDB" id="F2YWW4"/>
<name>F2YWW4_9BACT</name>
<dbReference type="Pfam" id="PF04966">
    <property type="entry name" value="OprB"/>
    <property type="match status" value="1"/>
</dbReference>